<dbReference type="Proteomes" id="UP001596391">
    <property type="component" value="Unassembled WGS sequence"/>
</dbReference>
<sequence length="119" mass="13392">MASRPNKPCRYPNCSALVASGYCEAHAKPVAQARERWRGTPASRGYDADWKTIRIEALRRDKFLCVHCLALNKITPAQDVDHIIPISVDITKRLDLTNLQSLCRSCHRAKTAHEQKAPV</sequence>
<evidence type="ECO:0000256" key="4">
    <source>
        <dbReference type="ARBA" id="ARBA00040194"/>
    </source>
</evidence>
<evidence type="ECO:0000313" key="7">
    <source>
        <dbReference type="Proteomes" id="UP001596391"/>
    </source>
</evidence>
<protein>
    <recommendedName>
        <fullName evidence="4">Putative HNH nuclease YajD</fullName>
    </recommendedName>
</protein>
<dbReference type="SMART" id="SM00507">
    <property type="entry name" value="HNHc"/>
    <property type="match status" value="1"/>
</dbReference>
<evidence type="ECO:0000313" key="6">
    <source>
        <dbReference type="EMBL" id="MFC6644151.1"/>
    </source>
</evidence>
<keyword evidence="1" id="KW-0540">Nuclease</keyword>
<dbReference type="GO" id="GO:0004519">
    <property type="term" value="F:endonuclease activity"/>
    <property type="evidence" value="ECO:0007669"/>
    <property type="project" value="UniProtKB-KW"/>
</dbReference>
<dbReference type="Gene3D" id="1.10.30.50">
    <property type="match status" value="1"/>
</dbReference>
<dbReference type="Pfam" id="PF01844">
    <property type="entry name" value="HNH"/>
    <property type="match status" value="1"/>
</dbReference>
<evidence type="ECO:0000256" key="1">
    <source>
        <dbReference type="ARBA" id="ARBA00022722"/>
    </source>
</evidence>
<dbReference type="InterPro" id="IPR003615">
    <property type="entry name" value="HNH_nuc"/>
</dbReference>
<dbReference type="EMBL" id="JBHSWI010000001">
    <property type="protein sequence ID" value="MFC6644151.1"/>
    <property type="molecule type" value="Genomic_DNA"/>
</dbReference>
<dbReference type="InterPro" id="IPR002711">
    <property type="entry name" value="HNH"/>
</dbReference>
<organism evidence="6 7">
    <name type="scientific">Granulicella cerasi</name>
    <dbReference type="NCBI Taxonomy" id="741063"/>
    <lineage>
        <taxon>Bacteria</taxon>
        <taxon>Pseudomonadati</taxon>
        <taxon>Acidobacteriota</taxon>
        <taxon>Terriglobia</taxon>
        <taxon>Terriglobales</taxon>
        <taxon>Acidobacteriaceae</taxon>
        <taxon>Granulicella</taxon>
    </lineage>
</organism>
<accession>A0ABW1Z4S9</accession>
<dbReference type="PANTHER" id="PTHR41286">
    <property type="entry name" value="HNH NUCLEASE YAJD-RELATED"/>
    <property type="match status" value="1"/>
</dbReference>
<keyword evidence="2" id="KW-0378">Hydrolase</keyword>
<evidence type="ECO:0000256" key="3">
    <source>
        <dbReference type="ARBA" id="ARBA00038412"/>
    </source>
</evidence>
<feature type="domain" description="HNH nuclease" evidence="5">
    <location>
        <begin position="52"/>
        <end position="108"/>
    </location>
</feature>
<name>A0ABW1Z4S9_9BACT</name>
<comment type="caution">
    <text evidence="6">The sequence shown here is derived from an EMBL/GenBank/DDBJ whole genome shotgun (WGS) entry which is preliminary data.</text>
</comment>
<comment type="similarity">
    <text evidence="3">Belongs to the HNH nuclease family.</text>
</comment>
<proteinExistence type="inferred from homology"/>
<evidence type="ECO:0000259" key="5">
    <source>
        <dbReference type="SMART" id="SM00507"/>
    </source>
</evidence>
<reference evidence="7" key="1">
    <citation type="journal article" date="2019" name="Int. J. Syst. Evol. Microbiol.">
        <title>The Global Catalogue of Microorganisms (GCM) 10K type strain sequencing project: providing services to taxonomists for standard genome sequencing and annotation.</title>
        <authorList>
            <consortium name="The Broad Institute Genomics Platform"/>
            <consortium name="The Broad Institute Genome Sequencing Center for Infectious Disease"/>
            <person name="Wu L."/>
            <person name="Ma J."/>
        </authorList>
    </citation>
    <scope>NUCLEOTIDE SEQUENCE [LARGE SCALE GENOMIC DNA]</scope>
    <source>
        <strain evidence="7">CGMCC 1.16026</strain>
    </source>
</reference>
<keyword evidence="6" id="KW-0255">Endonuclease</keyword>
<dbReference type="RefSeq" id="WP_390233438.1">
    <property type="nucleotide sequence ID" value="NZ_JAGSYD010000004.1"/>
</dbReference>
<evidence type="ECO:0000256" key="2">
    <source>
        <dbReference type="ARBA" id="ARBA00022801"/>
    </source>
</evidence>
<gene>
    <name evidence="6" type="ORF">ACFQBQ_00800</name>
</gene>
<dbReference type="PANTHER" id="PTHR41286:SF1">
    <property type="entry name" value="HNH NUCLEASE YAJD-RELATED"/>
    <property type="match status" value="1"/>
</dbReference>
<keyword evidence="7" id="KW-1185">Reference proteome</keyword>
<dbReference type="CDD" id="cd00085">
    <property type="entry name" value="HNHc"/>
    <property type="match status" value="1"/>
</dbReference>